<keyword evidence="1" id="KW-0175">Coiled coil</keyword>
<dbReference type="OrthoDB" id="5227681at2759"/>
<dbReference type="InterPro" id="IPR036871">
    <property type="entry name" value="PX_dom_sf"/>
</dbReference>
<feature type="region of interest" description="Disordered" evidence="2">
    <location>
        <begin position="1"/>
        <end position="34"/>
    </location>
</feature>
<feature type="compositionally biased region" description="Low complexity" evidence="2">
    <location>
        <begin position="353"/>
        <end position="362"/>
    </location>
</feature>
<dbReference type="GO" id="GO:0035091">
    <property type="term" value="F:phosphatidylinositol binding"/>
    <property type="evidence" value="ECO:0007669"/>
    <property type="project" value="InterPro"/>
</dbReference>
<dbReference type="SUPFAM" id="SSF64268">
    <property type="entry name" value="PX domain"/>
    <property type="match status" value="1"/>
</dbReference>
<dbReference type="InterPro" id="IPR027267">
    <property type="entry name" value="AH/BAR_dom_sf"/>
</dbReference>
<dbReference type="Proteomes" id="UP001165082">
    <property type="component" value="Unassembled WGS sequence"/>
</dbReference>
<feature type="region of interest" description="Disordered" evidence="2">
    <location>
        <begin position="340"/>
        <end position="362"/>
    </location>
</feature>
<dbReference type="SMART" id="SM00312">
    <property type="entry name" value="PX"/>
    <property type="match status" value="1"/>
</dbReference>
<feature type="domain" description="PX" evidence="3">
    <location>
        <begin position="53"/>
        <end position="165"/>
    </location>
</feature>
<dbReference type="EMBL" id="BRXZ01000600">
    <property type="protein sequence ID" value="GMH48309.1"/>
    <property type="molecule type" value="Genomic_DNA"/>
</dbReference>
<reference evidence="4" key="1">
    <citation type="submission" date="2022-07" db="EMBL/GenBank/DDBJ databases">
        <title>Genome analysis of Parmales, a sister group of diatoms, reveals the evolutionary specialization of diatoms from phago-mixotrophs to photoautotrophs.</title>
        <authorList>
            <person name="Ban H."/>
            <person name="Sato S."/>
            <person name="Yoshikawa S."/>
            <person name="Kazumasa Y."/>
            <person name="Nakamura Y."/>
            <person name="Ichinomiya M."/>
            <person name="Saitoh K."/>
            <person name="Sato N."/>
            <person name="Blanc-Mathieu R."/>
            <person name="Endo H."/>
            <person name="Kuwata A."/>
            <person name="Ogata H."/>
        </authorList>
    </citation>
    <scope>NUCLEOTIDE SEQUENCE</scope>
</reference>
<evidence type="ECO:0000313" key="4">
    <source>
        <dbReference type="EMBL" id="GMH48309.1"/>
    </source>
</evidence>
<accession>A0A9W6ZD15</accession>
<dbReference type="Gene3D" id="1.20.1270.60">
    <property type="entry name" value="Arfaptin homology (AH) domain/BAR domain"/>
    <property type="match status" value="1"/>
</dbReference>
<feature type="compositionally biased region" description="Pro residues" evidence="2">
    <location>
        <begin position="16"/>
        <end position="25"/>
    </location>
</feature>
<evidence type="ECO:0000259" key="3">
    <source>
        <dbReference type="PROSITE" id="PS50195"/>
    </source>
</evidence>
<proteinExistence type="predicted"/>
<dbReference type="GO" id="GO:0005768">
    <property type="term" value="C:endosome"/>
    <property type="evidence" value="ECO:0007669"/>
    <property type="project" value="TreeGrafter"/>
</dbReference>
<dbReference type="InterPro" id="IPR001683">
    <property type="entry name" value="PX_dom"/>
</dbReference>
<sequence>MASSATPPIAEVVIPPSAPPPPPQGTPEASGKRYSDWKQAWDDARAAVAVDIAVLQTTVSEPQQTGTYMSKHVTYLVRTEPYTYLVRRRYTDFVWLRDTLQKRYIGMLIPSLPPKTYQSGTQTSTSLIKNRMRMLGLFLEQLIQIPYVRGDPSVLAFLSVQNEKEFEAAKTATAIPDLFTDTSAGAIKWRDALRSATIPHNGQRVLMDFISQLEYLEGHLKKLVTATRNLSITAQAKRQSMDSLCGTFQEWSKTETEFGNASKFEYPNKSSGVMARVLNSSATTLEGWGKVLSFEPTIIESVVYAGVTYLNQQVDAFKNLIKLRDASIRDLEKADKSLAVKKAERESTGNGDKPVSGGVFSFSSKSETLNEAIAREEQEVRAKRRSVEAMARALFFSEIDRFNQDRQTTMESAMACLAASELMVSTKSAKLFAAFFTNMKLDSGEWSTKAKDVLSLQDQVDLQFEDSGNLSGSTGSVG</sequence>
<gene>
    <name evidence="4" type="ORF">TrRE_jg7629</name>
</gene>
<name>A0A9W6ZD15_9STRA</name>
<dbReference type="PANTHER" id="PTHR10555:SF170">
    <property type="entry name" value="FI18122P1"/>
    <property type="match status" value="1"/>
</dbReference>
<dbReference type="Pfam" id="PF00787">
    <property type="entry name" value="PX"/>
    <property type="match status" value="1"/>
</dbReference>
<feature type="coiled-coil region" evidence="1">
    <location>
        <begin position="366"/>
        <end position="393"/>
    </location>
</feature>
<dbReference type="PANTHER" id="PTHR10555">
    <property type="entry name" value="SORTING NEXIN"/>
    <property type="match status" value="1"/>
</dbReference>
<comment type="caution">
    <text evidence="4">The sequence shown here is derived from an EMBL/GenBank/DDBJ whole genome shotgun (WGS) entry which is preliminary data.</text>
</comment>
<dbReference type="CDD" id="cd06093">
    <property type="entry name" value="PX_domain"/>
    <property type="match status" value="1"/>
</dbReference>
<dbReference type="PROSITE" id="PS50195">
    <property type="entry name" value="PX"/>
    <property type="match status" value="1"/>
</dbReference>
<dbReference type="Gene3D" id="3.30.1520.10">
    <property type="entry name" value="Phox-like domain"/>
    <property type="match status" value="1"/>
</dbReference>
<dbReference type="AlphaFoldDB" id="A0A9W6ZD15"/>
<keyword evidence="5" id="KW-1185">Reference proteome</keyword>
<organism evidence="4 5">
    <name type="scientific">Triparma retinervis</name>
    <dbReference type="NCBI Taxonomy" id="2557542"/>
    <lineage>
        <taxon>Eukaryota</taxon>
        <taxon>Sar</taxon>
        <taxon>Stramenopiles</taxon>
        <taxon>Ochrophyta</taxon>
        <taxon>Bolidophyceae</taxon>
        <taxon>Parmales</taxon>
        <taxon>Triparmaceae</taxon>
        <taxon>Triparma</taxon>
    </lineage>
</organism>
<protein>
    <recommendedName>
        <fullName evidence="3">PX domain-containing protein</fullName>
    </recommendedName>
</protein>
<evidence type="ECO:0000256" key="1">
    <source>
        <dbReference type="SAM" id="Coils"/>
    </source>
</evidence>
<evidence type="ECO:0000313" key="5">
    <source>
        <dbReference type="Proteomes" id="UP001165082"/>
    </source>
</evidence>
<evidence type="ECO:0000256" key="2">
    <source>
        <dbReference type="SAM" id="MobiDB-lite"/>
    </source>
</evidence>